<dbReference type="Gene3D" id="3.30.559.10">
    <property type="entry name" value="Chloramphenicol acetyltransferase-like domain"/>
    <property type="match status" value="1"/>
</dbReference>
<accession>A0A857L2K1</accession>
<dbReference type="Gene3D" id="3.30.559.30">
    <property type="entry name" value="Nonribosomal peptide synthetase, condensation domain"/>
    <property type="match status" value="1"/>
</dbReference>
<protein>
    <submittedName>
        <fullName evidence="1">Peptide synthase</fullName>
    </submittedName>
</protein>
<dbReference type="InterPro" id="IPR001242">
    <property type="entry name" value="Condensation_dom"/>
</dbReference>
<name>A0A857L2K1_9ACTN</name>
<dbReference type="GO" id="GO:0003824">
    <property type="term" value="F:catalytic activity"/>
    <property type="evidence" value="ECO:0007669"/>
    <property type="project" value="InterPro"/>
</dbReference>
<dbReference type="SUPFAM" id="SSF52777">
    <property type="entry name" value="CoA-dependent acyltransferases"/>
    <property type="match status" value="2"/>
</dbReference>
<gene>
    <name evidence="1" type="ORF">GII30_19600</name>
</gene>
<dbReference type="EMBL" id="CP045810">
    <property type="protein sequence ID" value="QHN41073.1"/>
    <property type="molecule type" value="Genomic_DNA"/>
</dbReference>
<organism evidence="1">
    <name type="scientific">Gordonia amarae</name>
    <dbReference type="NCBI Taxonomy" id="36821"/>
    <lineage>
        <taxon>Bacteria</taxon>
        <taxon>Bacillati</taxon>
        <taxon>Actinomycetota</taxon>
        <taxon>Actinomycetes</taxon>
        <taxon>Mycobacteriales</taxon>
        <taxon>Gordoniaceae</taxon>
        <taxon>Gordonia</taxon>
    </lineage>
</organism>
<dbReference type="Pfam" id="PF00668">
    <property type="entry name" value="Condensation"/>
    <property type="match status" value="1"/>
</dbReference>
<dbReference type="AlphaFoldDB" id="A0A857L2K1"/>
<evidence type="ECO:0000313" key="1">
    <source>
        <dbReference type="EMBL" id="QHN41073.1"/>
    </source>
</evidence>
<dbReference type="InterPro" id="IPR023213">
    <property type="entry name" value="CAT-like_dom_sf"/>
</dbReference>
<dbReference type="RefSeq" id="WP_005182728.1">
    <property type="nucleotide sequence ID" value="NZ_CP045804.1"/>
</dbReference>
<sequence>MRITAMGSFTPAPGHAVSWLPTAATTAAAGDAPTHTGPLTFLVENHVRGCAAARDRGAPHRAYLGSGTEIDGDLDEGRMTQALNSFVRGHSALRTWFETDGPRVAARVVDAVDVSFTAHDAGPVATDEQFQRHIADRFGAEAISTSFPGFAFGAIRRPGSFTVFFGCDHALSDGASQALALTEIIDIYTALGDPAKSSGDAPRTGALPAAETCGDTQGYLDYARAESALVDHHLSGSDELATWTEIFARNNLELPGFSLDLGLAPGETAPVTPVEITILTGDDVDRFESACRDAGSRFLTGIYAALAATDAELAGRTDYYGMTVFNTRMAAPQFASAQGWFGSFAPVAFAIAGTRTFTELLGAADAGYQQAKLLAAVPVQAALGALVAAGASPAALASTPNLLSYIDFRRFPAAGSDPYERGIIFTGEGRTANASLWINRDHRRLYLGSQTPGTPYAQHQVLRYFAHLCTVIRSVARDGDYTLSSPVEAVA</sequence>
<dbReference type="GO" id="GO:0008610">
    <property type="term" value="P:lipid biosynthetic process"/>
    <property type="evidence" value="ECO:0007669"/>
    <property type="project" value="UniProtKB-ARBA"/>
</dbReference>
<proteinExistence type="predicted"/>
<reference evidence="1" key="1">
    <citation type="journal article" date="2021" name="Nat. Microbiol.">
        <title>Cocultivation of an ultrasmall environmental parasitic bacterium with lytic ability against bacteria associated with wastewater foams.</title>
        <authorList>
            <person name="Batinovic S."/>
            <person name="Rose J.J.A."/>
            <person name="Ratcliffe J."/>
            <person name="Seviour R.J."/>
            <person name="Petrovski S."/>
        </authorList>
    </citation>
    <scope>NUCLEOTIDE SEQUENCE</scope>
    <source>
        <strain evidence="1">CON44</strain>
    </source>
</reference>